<dbReference type="SUPFAM" id="SSF50249">
    <property type="entry name" value="Nucleic acid-binding proteins"/>
    <property type="match status" value="1"/>
</dbReference>
<dbReference type="GO" id="GO:0005662">
    <property type="term" value="C:DNA replication factor A complex"/>
    <property type="evidence" value="ECO:0007669"/>
    <property type="project" value="TreeGrafter"/>
</dbReference>
<dbReference type="Pfam" id="PF08784">
    <property type="entry name" value="RPA_C"/>
    <property type="match status" value="1"/>
</dbReference>
<protein>
    <recommendedName>
        <fullName evidence="13">Replication protein A 32 kDa subunit</fullName>
    </recommendedName>
</protein>
<dbReference type="Gene3D" id="2.40.50.140">
    <property type="entry name" value="Nucleic acid-binding proteins"/>
    <property type="match status" value="1"/>
</dbReference>
<dbReference type="FunFam" id="2.40.50.140:FF:000184">
    <property type="entry name" value="replication protein A 32 kDa subunit A-like"/>
    <property type="match status" value="1"/>
</dbReference>
<evidence type="ECO:0000259" key="10">
    <source>
        <dbReference type="Pfam" id="PF08784"/>
    </source>
</evidence>
<accession>A0AAW1X5Y5</accession>
<evidence type="ECO:0000256" key="5">
    <source>
        <dbReference type="ARBA" id="ARBA00023125"/>
    </source>
</evidence>
<dbReference type="Gene3D" id="1.10.10.10">
    <property type="entry name" value="Winged helix-like DNA-binding domain superfamily/Winged helix DNA-binding domain"/>
    <property type="match status" value="1"/>
</dbReference>
<dbReference type="PANTHER" id="PTHR13989">
    <property type="entry name" value="REPLICATION PROTEIN A-RELATED"/>
    <property type="match status" value="1"/>
</dbReference>
<evidence type="ECO:0000256" key="6">
    <source>
        <dbReference type="ARBA" id="ARBA00023172"/>
    </source>
</evidence>
<organism evidence="11 12">
    <name type="scientific">Rubus argutus</name>
    <name type="common">Southern blackberry</name>
    <dbReference type="NCBI Taxonomy" id="59490"/>
    <lineage>
        <taxon>Eukaryota</taxon>
        <taxon>Viridiplantae</taxon>
        <taxon>Streptophyta</taxon>
        <taxon>Embryophyta</taxon>
        <taxon>Tracheophyta</taxon>
        <taxon>Spermatophyta</taxon>
        <taxon>Magnoliopsida</taxon>
        <taxon>eudicotyledons</taxon>
        <taxon>Gunneridae</taxon>
        <taxon>Pentapetalae</taxon>
        <taxon>rosids</taxon>
        <taxon>fabids</taxon>
        <taxon>Rosales</taxon>
        <taxon>Rosaceae</taxon>
        <taxon>Rosoideae</taxon>
        <taxon>Rosoideae incertae sedis</taxon>
        <taxon>Rubus</taxon>
    </lineage>
</organism>
<dbReference type="InterPro" id="IPR012340">
    <property type="entry name" value="NA-bd_OB-fold"/>
</dbReference>
<comment type="subcellular location">
    <subcellularLocation>
        <location evidence="1">Nucleus</location>
    </subcellularLocation>
</comment>
<feature type="domain" description="OB" evidence="9">
    <location>
        <begin position="72"/>
        <end position="144"/>
    </location>
</feature>
<keyword evidence="5" id="KW-0238">DNA-binding</keyword>
<dbReference type="GO" id="GO:0000724">
    <property type="term" value="P:double-strand break repair via homologous recombination"/>
    <property type="evidence" value="ECO:0007669"/>
    <property type="project" value="TreeGrafter"/>
</dbReference>
<evidence type="ECO:0000256" key="8">
    <source>
        <dbReference type="ARBA" id="ARBA00023242"/>
    </source>
</evidence>
<gene>
    <name evidence="11" type="ORF">M0R45_018995</name>
</gene>
<dbReference type="InterPro" id="IPR014646">
    <property type="entry name" value="Rfa2/RPA32"/>
</dbReference>
<sequence>MNASQFDGSAAFYGGGFMAPSANPTPEQSFFPSKNRDIQTLLPLTVKQISNAIAGENGKSEFSIDGVDVTTVKIVGIVQENVGRITEVTFTLDDGTGRVECNRWCQDQTDTAEMEGISNGMYVRVHGRLKSFQGKKFVQVFSIRAVDDFNEIASHFIECMYVHFYSSLPKPQVGVGVTAQPHMTIPPNQLPGQYSLDGQWSTEEKVLQVLSLPSYLSCVQGAHINDIARQLKISVHDVMYAVKNLEGESKVYSTIDDSHFKSTANG</sequence>
<dbReference type="InterPro" id="IPR004365">
    <property type="entry name" value="NA-bd_OB_tRNA"/>
</dbReference>
<evidence type="ECO:0000313" key="12">
    <source>
        <dbReference type="Proteomes" id="UP001457282"/>
    </source>
</evidence>
<evidence type="ECO:0000256" key="4">
    <source>
        <dbReference type="ARBA" id="ARBA00022763"/>
    </source>
</evidence>
<dbReference type="GO" id="GO:0006260">
    <property type="term" value="P:DNA replication"/>
    <property type="evidence" value="ECO:0007669"/>
    <property type="project" value="UniProtKB-KW"/>
</dbReference>
<evidence type="ECO:0008006" key="13">
    <source>
        <dbReference type="Google" id="ProtNLM"/>
    </source>
</evidence>
<dbReference type="GO" id="GO:0006289">
    <property type="term" value="P:nucleotide-excision repair"/>
    <property type="evidence" value="ECO:0007669"/>
    <property type="project" value="TreeGrafter"/>
</dbReference>
<dbReference type="EMBL" id="JBEDUW010000004">
    <property type="protein sequence ID" value="KAK9931728.1"/>
    <property type="molecule type" value="Genomic_DNA"/>
</dbReference>
<keyword evidence="4" id="KW-0227">DNA damage</keyword>
<dbReference type="InterPro" id="IPR036390">
    <property type="entry name" value="WH_DNA-bd_sf"/>
</dbReference>
<dbReference type="InterPro" id="IPR040260">
    <property type="entry name" value="RFA2-like"/>
</dbReference>
<keyword evidence="3" id="KW-0235">DNA replication</keyword>
<keyword evidence="6" id="KW-0233">DNA recombination</keyword>
<keyword evidence="8" id="KW-0539">Nucleus</keyword>
<keyword evidence="7" id="KW-0234">DNA repair</keyword>
<feature type="domain" description="Replication protein A C-terminal" evidence="10">
    <location>
        <begin position="201"/>
        <end position="257"/>
    </location>
</feature>
<proteinExistence type="inferred from homology"/>
<comment type="similarity">
    <text evidence="2">Belongs to the replication factor A protein 2 family.</text>
</comment>
<dbReference type="CDD" id="cd04478">
    <property type="entry name" value="RPA2_DBD_D"/>
    <property type="match status" value="1"/>
</dbReference>
<evidence type="ECO:0000256" key="1">
    <source>
        <dbReference type="ARBA" id="ARBA00004123"/>
    </source>
</evidence>
<dbReference type="PIRSF" id="PIRSF036949">
    <property type="entry name" value="RPA32"/>
    <property type="match status" value="1"/>
</dbReference>
<dbReference type="InterPro" id="IPR014892">
    <property type="entry name" value="RPA_C"/>
</dbReference>
<dbReference type="GO" id="GO:0035861">
    <property type="term" value="C:site of double-strand break"/>
    <property type="evidence" value="ECO:0007669"/>
    <property type="project" value="TreeGrafter"/>
</dbReference>
<dbReference type="Pfam" id="PF01336">
    <property type="entry name" value="tRNA_anti-codon"/>
    <property type="match status" value="1"/>
</dbReference>
<dbReference type="GO" id="GO:0000781">
    <property type="term" value="C:chromosome, telomeric region"/>
    <property type="evidence" value="ECO:0007669"/>
    <property type="project" value="TreeGrafter"/>
</dbReference>
<reference evidence="11 12" key="1">
    <citation type="journal article" date="2023" name="G3 (Bethesda)">
        <title>A chromosome-length genome assembly and annotation of blackberry (Rubus argutus, cv. 'Hillquist').</title>
        <authorList>
            <person name="Bruna T."/>
            <person name="Aryal R."/>
            <person name="Dudchenko O."/>
            <person name="Sargent D.J."/>
            <person name="Mead D."/>
            <person name="Buti M."/>
            <person name="Cavallini A."/>
            <person name="Hytonen T."/>
            <person name="Andres J."/>
            <person name="Pham M."/>
            <person name="Weisz D."/>
            <person name="Mascagni F."/>
            <person name="Usai G."/>
            <person name="Natali L."/>
            <person name="Bassil N."/>
            <person name="Fernandez G.E."/>
            <person name="Lomsadze A."/>
            <person name="Armour M."/>
            <person name="Olukolu B."/>
            <person name="Poorten T."/>
            <person name="Britton C."/>
            <person name="Davik J."/>
            <person name="Ashrafi H."/>
            <person name="Aiden E.L."/>
            <person name="Borodovsky M."/>
            <person name="Worthington M."/>
        </authorList>
    </citation>
    <scope>NUCLEOTIDE SEQUENCE [LARGE SCALE GENOMIC DNA]</scope>
    <source>
        <strain evidence="11">PI 553951</strain>
    </source>
</reference>
<name>A0AAW1X5Y5_RUBAR</name>
<dbReference type="Proteomes" id="UP001457282">
    <property type="component" value="Unassembled WGS sequence"/>
</dbReference>
<evidence type="ECO:0000313" key="11">
    <source>
        <dbReference type="EMBL" id="KAK9931728.1"/>
    </source>
</evidence>
<dbReference type="SUPFAM" id="SSF46785">
    <property type="entry name" value="Winged helix' DNA-binding domain"/>
    <property type="match status" value="1"/>
</dbReference>
<evidence type="ECO:0000259" key="9">
    <source>
        <dbReference type="Pfam" id="PF01336"/>
    </source>
</evidence>
<dbReference type="GO" id="GO:0003697">
    <property type="term" value="F:single-stranded DNA binding"/>
    <property type="evidence" value="ECO:0007669"/>
    <property type="project" value="TreeGrafter"/>
</dbReference>
<dbReference type="InterPro" id="IPR036388">
    <property type="entry name" value="WH-like_DNA-bd_sf"/>
</dbReference>
<dbReference type="PANTHER" id="PTHR13989:SF16">
    <property type="entry name" value="REPLICATION PROTEIN A2"/>
    <property type="match status" value="1"/>
</dbReference>
<evidence type="ECO:0000256" key="7">
    <source>
        <dbReference type="ARBA" id="ARBA00023204"/>
    </source>
</evidence>
<evidence type="ECO:0000256" key="2">
    <source>
        <dbReference type="ARBA" id="ARBA00007815"/>
    </source>
</evidence>
<dbReference type="AlphaFoldDB" id="A0AAW1X5Y5"/>
<evidence type="ECO:0000256" key="3">
    <source>
        <dbReference type="ARBA" id="ARBA00022705"/>
    </source>
</evidence>
<keyword evidence="12" id="KW-1185">Reference proteome</keyword>
<comment type="caution">
    <text evidence="11">The sequence shown here is derived from an EMBL/GenBank/DDBJ whole genome shotgun (WGS) entry which is preliminary data.</text>
</comment>